<dbReference type="AlphaFoldDB" id="A0A7S3ZR82"/>
<dbReference type="EMBL" id="CAKKNE010000001">
    <property type="protein sequence ID" value="CAH0366404.1"/>
    <property type="molecule type" value="Genomic_DNA"/>
</dbReference>
<dbReference type="InterPro" id="IPR012334">
    <property type="entry name" value="Pectin_lyas_fold"/>
</dbReference>
<reference evidence="3" key="2">
    <citation type="submission" date="2021-11" db="EMBL/GenBank/DDBJ databases">
        <authorList>
            <consortium name="Genoscope - CEA"/>
            <person name="William W."/>
        </authorList>
    </citation>
    <scope>NUCLEOTIDE SEQUENCE</scope>
</reference>
<dbReference type="SUPFAM" id="SSF51126">
    <property type="entry name" value="Pectin lyase-like"/>
    <property type="match status" value="1"/>
</dbReference>
<reference evidence="2" key="1">
    <citation type="submission" date="2021-01" db="EMBL/GenBank/DDBJ databases">
        <authorList>
            <person name="Corre E."/>
            <person name="Pelletier E."/>
            <person name="Niang G."/>
            <person name="Scheremetjew M."/>
            <person name="Finn R."/>
            <person name="Kale V."/>
            <person name="Holt S."/>
            <person name="Cochrane G."/>
            <person name="Meng A."/>
            <person name="Brown T."/>
            <person name="Cohen L."/>
        </authorList>
    </citation>
    <scope>NUCLEOTIDE SEQUENCE</scope>
    <source>
        <strain evidence="2">CCMP1756</strain>
    </source>
</reference>
<protein>
    <recommendedName>
        <fullName evidence="5">Right handed beta helix domain-containing protein</fullName>
    </recommendedName>
</protein>
<evidence type="ECO:0000313" key="3">
    <source>
        <dbReference type="EMBL" id="CAH0366404.1"/>
    </source>
</evidence>
<evidence type="ECO:0000256" key="1">
    <source>
        <dbReference type="SAM" id="MobiDB-lite"/>
    </source>
</evidence>
<dbReference type="Gene3D" id="2.160.20.10">
    <property type="entry name" value="Single-stranded right-handed beta-helix, Pectin lyase-like"/>
    <property type="match status" value="1"/>
</dbReference>
<dbReference type="EMBL" id="HBIW01008028">
    <property type="protein sequence ID" value="CAE0691347.1"/>
    <property type="molecule type" value="Transcribed_RNA"/>
</dbReference>
<feature type="region of interest" description="Disordered" evidence="1">
    <location>
        <begin position="367"/>
        <end position="411"/>
    </location>
</feature>
<evidence type="ECO:0008006" key="5">
    <source>
        <dbReference type="Google" id="ProtNLM"/>
    </source>
</evidence>
<sequence length="442" mass="48344">MPATRAQRQRVQQRRHANLPDELIRKIIDIAGPYCVLVKGGQACTLDIPRTAGRTAKAYLAPVSNNLIRVGVGADTILARSESLADAIAQARDGDTILVDDGFYDSQRVITVPPIRLQIVGNTKGLNYGTRRTPRGEFEHSAHRESPWICGSDEPRVGGGEEDDGGVFWVEGAGAQLTLRNIAFLGVSDDWDEVEEEHEPVELGNYDCGIVATQGARVTIENCWFSNFGRMALRASSGGRIEARDTTVNRSYFGAISENCDEPEGPQSSMVLERVDFQGANKYACMAEGGARADLQACRIRCCTHSGVIAKDAGSRIRFDASTQFVSQHRSFGQLPGRGPPWVKRASVIENGSVTFPDEIPGVGKVEGPWLGSAQRRGARQGPPLGPPPRIDCQSDVEWESDDDDDDDDETRWLTVRLIRDGGWESGHERCMNPGQEGWLPL</sequence>
<accession>A0A7S3ZR82</accession>
<proteinExistence type="predicted"/>
<dbReference type="InterPro" id="IPR011050">
    <property type="entry name" value="Pectin_lyase_fold/virulence"/>
</dbReference>
<evidence type="ECO:0000313" key="4">
    <source>
        <dbReference type="Proteomes" id="UP000789595"/>
    </source>
</evidence>
<evidence type="ECO:0000313" key="2">
    <source>
        <dbReference type="EMBL" id="CAE0691347.1"/>
    </source>
</evidence>
<organism evidence="2">
    <name type="scientific">Pelagomonas calceolata</name>
    <dbReference type="NCBI Taxonomy" id="35677"/>
    <lineage>
        <taxon>Eukaryota</taxon>
        <taxon>Sar</taxon>
        <taxon>Stramenopiles</taxon>
        <taxon>Ochrophyta</taxon>
        <taxon>Pelagophyceae</taxon>
        <taxon>Pelagomonadales</taxon>
        <taxon>Pelagomonadaceae</taxon>
        <taxon>Pelagomonas</taxon>
    </lineage>
</organism>
<feature type="compositionally biased region" description="Acidic residues" evidence="1">
    <location>
        <begin position="395"/>
        <end position="410"/>
    </location>
</feature>
<name>A0A7S3ZR82_9STRA</name>
<keyword evidence="4" id="KW-1185">Reference proteome</keyword>
<gene>
    <name evidence="2" type="ORF">PCAL00307_LOCUS6783</name>
    <name evidence="3" type="ORF">PECAL_1P28960</name>
</gene>
<dbReference type="Proteomes" id="UP000789595">
    <property type="component" value="Unassembled WGS sequence"/>
</dbReference>